<evidence type="ECO:0000259" key="2">
    <source>
        <dbReference type="Pfam" id="PF02517"/>
    </source>
</evidence>
<dbReference type="InterPro" id="IPR003675">
    <property type="entry name" value="Rce1/LyrA-like_dom"/>
</dbReference>
<keyword evidence="1" id="KW-1133">Transmembrane helix</keyword>
<dbReference type="GO" id="GO:0008237">
    <property type="term" value="F:metallopeptidase activity"/>
    <property type="evidence" value="ECO:0007669"/>
    <property type="project" value="UniProtKB-KW"/>
</dbReference>
<dbReference type="Pfam" id="PF02517">
    <property type="entry name" value="Rce1-like"/>
    <property type="match status" value="1"/>
</dbReference>
<feature type="transmembrane region" description="Helical" evidence="1">
    <location>
        <begin position="14"/>
        <end position="35"/>
    </location>
</feature>
<feature type="transmembrane region" description="Helical" evidence="1">
    <location>
        <begin position="162"/>
        <end position="184"/>
    </location>
</feature>
<dbReference type="RefSeq" id="WP_237053083.1">
    <property type="nucleotide sequence ID" value="NZ_JAKJPO010000001.1"/>
</dbReference>
<reference evidence="3 4" key="2">
    <citation type="submission" date="2022-01" db="EMBL/GenBank/DDBJ databases">
        <title>Lysobacter chinensis sp. nov., a bacterium isolated from cow dung compost.</title>
        <authorList>
            <person name="Liu Y."/>
        </authorList>
    </citation>
    <scope>NUCLEOTIDE SEQUENCE [LARGE SCALE GENOMIC DNA]</scope>
    <source>
        <strain evidence="3 4">TLK-CK17</strain>
    </source>
</reference>
<keyword evidence="1" id="KW-0812">Transmembrane</keyword>
<evidence type="ECO:0000313" key="4">
    <source>
        <dbReference type="Proteomes" id="UP001430796"/>
    </source>
</evidence>
<organism evidence="3 4">
    <name type="scientific">Marilutibacter chinensis</name>
    <dbReference type="NCBI Taxonomy" id="2912247"/>
    <lineage>
        <taxon>Bacteria</taxon>
        <taxon>Pseudomonadati</taxon>
        <taxon>Pseudomonadota</taxon>
        <taxon>Gammaproteobacteria</taxon>
        <taxon>Lysobacterales</taxon>
        <taxon>Lysobacteraceae</taxon>
        <taxon>Marilutibacter</taxon>
    </lineage>
</organism>
<keyword evidence="4" id="KW-1185">Reference proteome</keyword>
<evidence type="ECO:0000256" key="1">
    <source>
        <dbReference type="SAM" id="Phobius"/>
    </source>
</evidence>
<feature type="transmembrane region" description="Helical" evidence="1">
    <location>
        <begin position="217"/>
        <end position="235"/>
    </location>
</feature>
<accession>A0ABS9HRL5</accession>
<proteinExistence type="predicted"/>
<comment type="caution">
    <text evidence="3">The sequence shown here is derived from an EMBL/GenBank/DDBJ whole genome shotgun (WGS) entry which is preliminary data.</text>
</comment>
<keyword evidence="3" id="KW-0645">Protease</keyword>
<feature type="transmembrane region" description="Helical" evidence="1">
    <location>
        <begin position="190"/>
        <end position="210"/>
    </location>
</feature>
<feature type="transmembrane region" description="Helical" evidence="1">
    <location>
        <begin position="47"/>
        <end position="68"/>
    </location>
</feature>
<feature type="domain" description="CAAX prenyl protease 2/Lysostaphin resistance protein A-like" evidence="2">
    <location>
        <begin position="133"/>
        <end position="228"/>
    </location>
</feature>
<feature type="transmembrane region" description="Helical" evidence="1">
    <location>
        <begin position="89"/>
        <end position="110"/>
    </location>
</feature>
<reference evidence="4" key="1">
    <citation type="submission" date="2022-01" db="EMBL/GenBank/DDBJ databases">
        <title>Lysobacter chinensis sp. nov., a bacterium isolated from cow dung compost.</title>
        <authorList>
            <person name="Zhou L.Y."/>
        </authorList>
    </citation>
    <scope>NUCLEOTIDE SEQUENCE [LARGE SCALE GENOMIC DNA]</scope>
    <source>
        <strain evidence="4">TLK-CK17</strain>
    </source>
</reference>
<gene>
    <name evidence="3" type="ORF">L3V18_02855</name>
</gene>
<reference evidence="3 4" key="3">
    <citation type="submission" date="2022-01" db="EMBL/GenBank/DDBJ databases">
        <authorList>
            <person name="Zhou L.Y."/>
        </authorList>
    </citation>
    <scope>NUCLEOTIDE SEQUENCE [LARGE SCALE GENOMIC DNA]</scope>
    <source>
        <strain evidence="3 4">TLK-CK17</strain>
    </source>
</reference>
<sequence>MDDSRPGRVSRKRWLAALIVGAVAWLVATIASQWIPSVLLGLELQGAAYAWVALFQLVLGPAAVLLGLRIAGYRLGDVGWVGAHWRVDALIGAGTAVVFALLQFLVVIPATGGADRSDVVANSAQIGDSVGGLAAFIALAWAGALSEELFFRGHLLAALRGILGRGRGAWVAAILLVTATFAALHGYQGVAGMIDTGLYGGLAMTLLYVARGCRLTAPIVAHAMWNTIASVVIWWQY</sequence>
<dbReference type="Proteomes" id="UP001430796">
    <property type="component" value="Unassembled WGS sequence"/>
</dbReference>
<protein>
    <submittedName>
        <fullName evidence="3">CPBP family intramembrane metalloprotease</fullName>
    </submittedName>
</protein>
<evidence type="ECO:0000313" key="3">
    <source>
        <dbReference type="EMBL" id="MCF7220732.1"/>
    </source>
</evidence>
<keyword evidence="1" id="KW-0472">Membrane</keyword>
<keyword evidence="3" id="KW-0378">Hydrolase</keyword>
<keyword evidence="3" id="KW-0482">Metalloprotease</keyword>
<feature type="transmembrane region" description="Helical" evidence="1">
    <location>
        <begin position="130"/>
        <end position="150"/>
    </location>
</feature>
<name>A0ABS9HRL5_9GAMM</name>
<dbReference type="EMBL" id="JAKJPO010000001">
    <property type="protein sequence ID" value="MCF7220732.1"/>
    <property type="molecule type" value="Genomic_DNA"/>
</dbReference>